<gene>
    <name evidence="5" type="ORF">FDA94_09560</name>
</gene>
<proteinExistence type="predicted"/>
<dbReference type="AlphaFoldDB" id="A0A4U3MLG8"/>
<evidence type="ECO:0000256" key="1">
    <source>
        <dbReference type="ARBA" id="ARBA00022676"/>
    </source>
</evidence>
<organism evidence="5 6">
    <name type="scientific">Herbidospora galbida</name>
    <dbReference type="NCBI Taxonomy" id="2575442"/>
    <lineage>
        <taxon>Bacteria</taxon>
        <taxon>Bacillati</taxon>
        <taxon>Actinomycetota</taxon>
        <taxon>Actinomycetes</taxon>
        <taxon>Streptosporangiales</taxon>
        <taxon>Streptosporangiaceae</taxon>
        <taxon>Herbidospora</taxon>
    </lineage>
</organism>
<protein>
    <submittedName>
        <fullName evidence="5">Glycosyltransferase family 1 protein</fullName>
    </submittedName>
</protein>
<evidence type="ECO:0000259" key="4">
    <source>
        <dbReference type="Pfam" id="PF13439"/>
    </source>
</evidence>
<dbReference type="EMBL" id="SZQA01000006">
    <property type="protein sequence ID" value="TKK89619.1"/>
    <property type="molecule type" value="Genomic_DNA"/>
</dbReference>
<dbReference type="Proteomes" id="UP000308705">
    <property type="component" value="Unassembled WGS sequence"/>
</dbReference>
<dbReference type="OrthoDB" id="9802525at2"/>
<evidence type="ECO:0000313" key="6">
    <source>
        <dbReference type="Proteomes" id="UP000308705"/>
    </source>
</evidence>
<dbReference type="Gene3D" id="3.40.50.2000">
    <property type="entry name" value="Glycogen Phosphorylase B"/>
    <property type="match status" value="2"/>
</dbReference>
<feature type="domain" description="Glycosyltransferase subfamily 4-like N-terminal" evidence="4">
    <location>
        <begin position="14"/>
        <end position="176"/>
    </location>
</feature>
<dbReference type="Pfam" id="PF13439">
    <property type="entry name" value="Glyco_transf_4"/>
    <property type="match status" value="1"/>
</dbReference>
<dbReference type="InterPro" id="IPR050194">
    <property type="entry name" value="Glycosyltransferase_grp1"/>
</dbReference>
<evidence type="ECO:0000259" key="3">
    <source>
        <dbReference type="Pfam" id="PF00534"/>
    </source>
</evidence>
<keyword evidence="1" id="KW-0328">Glycosyltransferase</keyword>
<dbReference type="GO" id="GO:0016758">
    <property type="term" value="F:hexosyltransferase activity"/>
    <property type="evidence" value="ECO:0007669"/>
    <property type="project" value="TreeGrafter"/>
</dbReference>
<sequence>MRVAVISESFLPQVNGVTNSVCRLLDHLAANGHEALVIAPDPGPASYAGFPVVATPALALPFYRDFRAGLPSRLVLRTLRRFRPDIIHLASPAVLGASGIRAASRLGIPVVAVFQTDLVGFARQYGLRVAGPFIWRRLRAIHGAAARTLAPSSATLNELRANGIPRLARWGRGVDLTGFHPGRRSDALREELAPGGEVVVGYVGRVAADKRVHLLAGVADIPGVRLVVVGDGPAREALGKLIPRAVFTGLKTGSALHELVASFDVFVHPGGNETFSQAVQEALASGVPVVAAAAGGPLDLVRDGRTGLLYKADEPAAMRGAVERLVADADLRRRMGEAARASVEDRTWNAVCAELLTHYREVLLETDARDDLVLTDGQGRET</sequence>
<dbReference type="SUPFAM" id="SSF53756">
    <property type="entry name" value="UDP-Glycosyltransferase/glycogen phosphorylase"/>
    <property type="match status" value="1"/>
</dbReference>
<reference evidence="5 6" key="1">
    <citation type="submission" date="2019-04" db="EMBL/GenBank/DDBJ databases">
        <title>Herbidospora sp. NEAU-GS14.nov., a novel actinomycete isolated from soil.</title>
        <authorList>
            <person name="Han L."/>
        </authorList>
    </citation>
    <scope>NUCLEOTIDE SEQUENCE [LARGE SCALE GENOMIC DNA]</scope>
    <source>
        <strain evidence="5 6">NEAU-GS14</strain>
    </source>
</reference>
<dbReference type="PANTHER" id="PTHR45947">
    <property type="entry name" value="SULFOQUINOVOSYL TRANSFERASE SQD2"/>
    <property type="match status" value="1"/>
</dbReference>
<accession>A0A4U3MLG8</accession>
<keyword evidence="6" id="KW-1185">Reference proteome</keyword>
<evidence type="ECO:0000313" key="5">
    <source>
        <dbReference type="EMBL" id="TKK89619.1"/>
    </source>
</evidence>
<comment type="caution">
    <text evidence="5">The sequence shown here is derived from an EMBL/GenBank/DDBJ whole genome shotgun (WGS) entry which is preliminary data.</text>
</comment>
<dbReference type="InterPro" id="IPR028098">
    <property type="entry name" value="Glyco_trans_4-like_N"/>
</dbReference>
<dbReference type="CDD" id="cd03814">
    <property type="entry name" value="GT4-like"/>
    <property type="match status" value="1"/>
</dbReference>
<dbReference type="PANTHER" id="PTHR45947:SF3">
    <property type="entry name" value="SULFOQUINOVOSYL TRANSFERASE SQD2"/>
    <property type="match status" value="1"/>
</dbReference>
<name>A0A4U3MLG8_9ACTN</name>
<keyword evidence="2 5" id="KW-0808">Transferase</keyword>
<dbReference type="RefSeq" id="WP_137246677.1">
    <property type="nucleotide sequence ID" value="NZ_SZQA01000006.1"/>
</dbReference>
<evidence type="ECO:0000256" key="2">
    <source>
        <dbReference type="ARBA" id="ARBA00022679"/>
    </source>
</evidence>
<dbReference type="Pfam" id="PF00534">
    <property type="entry name" value="Glycos_transf_1"/>
    <property type="match status" value="1"/>
</dbReference>
<dbReference type="GO" id="GO:1901137">
    <property type="term" value="P:carbohydrate derivative biosynthetic process"/>
    <property type="evidence" value="ECO:0007669"/>
    <property type="project" value="UniProtKB-ARBA"/>
</dbReference>
<feature type="domain" description="Glycosyl transferase family 1" evidence="3">
    <location>
        <begin position="189"/>
        <end position="341"/>
    </location>
</feature>
<dbReference type="InterPro" id="IPR001296">
    <property type="entry name" value="Glyco_trans_1"/>
</dbReference>